<feature type="region of interest" description="Disordered" evidence="1">
    <location>
        <begin position="415"/>
        <end position="448"/>
    </location>
</feature>
<feature type="region of interest" description="Disordered" evidence="1">
    <location>
        <begin position="700"/>
        <end position="869"/>
    </location>
</feature>
<feature type="compositionally biased region" description="Basic and acidic residues" evidence="1">
    <location>
        <begin position="1627"/>
        <end position="1637"/>
    </location>
</feature>
<gene>
    <name evidence="3" type="ORF">MDA_GLEAN10001946</name>
</gene>
<dbReference type="PANTHER" id="PTHR47743">
    <property type="entry name" value="KIAA1210 / KIAA1211 FAMILY MEMBER"/>
    <property type="match status" value="1"/>
</dbReference>
<feature type="region of interest" description="Disordered" evidence="1">
    <location>
        <begin position="1531"/>
        <end position="1556"/>
    </location>
</feature>
<protein>
    <recommendedName>
        <fullName evidence="2">DUF4592 domain-containing protein</fullName>
    </recommendedName>
</protein>
<evidence type="ECO:0000259" key="2">
    <source>
        <dbReference type="Pfam" id="PF15262"/>
    </source>
</evidence>
<dbReference type="eggNOG" id="ENOG502QXCA">
    <property type="taxonomic scope" value="Eukaryota"/>
</dbReference>
<dbReference type="Proteomes" id="UP000010556">
    <property type="component" value="Unassembled WGS sequence"/>
</dbReference>
<feature type="compositionally biased region" description="Polar residues" evidence="1">
    <location>
        <begin position="796"/>
        <end position="811"/>
    </location>
</feature>
<evidence type="ECO:0000313" key="4">
    <source>
        <dbReference type="Proteomes" id="UP000010556"/>
    </source>
</evidence>
<feature type="compositionally biased region" description="Polar residues" evidence="1">
    <location>
        <begin position="1108"/>
        <end position="1122"/>
    </location>
</feature>
<evidence type="ECO:0000256" key="1">
    <source>
        <dbReference type="SAM" id="MobiDB-lite"/>
    </source>
</evidence>
<feature type="region of interest" description="Disordered" evidence="1">
    <location>
        <begin position="238"/>
        <end position="276"/>
    </location>
</feature>
<dbReference type="Pfam" id="PF15262">
    <property type="entry name" value="DUF4592"/>
    <property type="match status" value="1"/>
</dbReference>
<feature type="region of interest" description="Disordered" evidence="1">
    <location>
        <begin position="589"/>
        <end position="608"/>
    </location>
</feature>
<dbReference type="PANTHER" id="PTHR47743:SF2">
    <property type="entry name" value="ACROSOMAL PROTEIN KIAA1210"/>
    <property type="match status" value="1"/>
</dbReference>
<feature type="compositionally biased region" description="Low complexity" evidence="1">
    <location>
        <begin position="761"/>
        <end position="774"/>
    </location>
</feature>
<feature type="region of interest" description="Disordered" evidence="1">
    <location>
        <begin position="15"/>
        <end position="48"/>
    </location>
</feature>
<feature type="compositionally biased region" description="Basic and acidic residues" evidence="1">
    <location>
        <begin position="1692"/>
        <end position="1701"/>
    </location>
</feature>
<proteinExistence type="predicted"/>
<sequence length="1843" mass="202046">MLDHAVQRHQRFVVMITRGDGGSNSPVKKKEQEEEEEEEEEEEKNRTKILGPKGHQMYCNHQGHFCPCPSTSVATSKTSGFIATTAAVVTNTTTLALSPMVFLASIIATATITTLVLIAINAATAATTHGGLILAIVNSSTTPSATATVVLVLLSIALRRILGAFLLSIAGKKKSKFKAFKNFFGKKKRKEPEGIQRRGSSLKPSSSNSSINSSSLNLVQEGQQSTFRVRGNMSKSLSHESVFRSKSELESPEHKIYPSPEPQSGRSLKIPPLRSCQPINPTLIRADTIPKDFEEISAAAESPKTPQKAFPPMLTMEKSSFEPSSIPMRAQSLTTFATLTSPSSPQLSVSFSTPATTQGCLDSSAARHKMALNPRKQKKYLQATVSPSRGLGINSDVTKDEFQALQTTPREVIKPKQEEPGLPLVSEEKAKPKAVTQKKLKDSAGPSIQEQSIKTEIYKTTDQAANADAVESPDYSWPAAYGRQCGKKESSASEKNECGSKACGFIQPSRRPGLGNRAGYSSADKIARDSPFWRFSLERQVVKQPRAPQVETTTPHEFLSDENDMGRRMAGLDFKTGKASLSCLRPKDMKESMASGPSQYHEDGTKKSEAVTSLSSVVENPYTSQEVIMFSVTEKAQVCMDPSHIQSEEDASSFDSKNDQFEMKSAQDNSTIYKETPSGNVIQAFPASVLDMASALPEGGISVKRMPPRSLSQSLEKPEAEEVSSYSDIVSGVESGSDQQLTPGYVFQSSRKPKDEELFSDSESASSEEGNGSEQKLDPEYSFQSMMKSKDDQETFPDSNSFLGNLCSSHEQLAPRCASQALEEPEDKVPTESNRNSQKYSNPYDWSSFEEDMPPRHPSPALGTPTAQQEISVSKNTFEDELVVSVEQTPPRHLPQPSVKPSVQQQLSSGSANAFSDWVSTPPMNFSHHWLSPKSEEEASAGQENIALEWGIFMEPLPPRVHSRRLMKRKVEQPISSGSEIATIEGIMSTELTPSRNNSQPPVKPIAEQEISAGPESTAVKGSISMEPPFPNVFAQPIMNPKVEQNVFLGSEGADKAILVELTLPECSTNPQDQHVFSENTADNKDMFVESLPPDYPVQTLAKLNFQPQTISSDPGSASTEWSDPVELMPPRHTMGSWVSTSFEQPSASPESTAVEWGNPTEPLLPKMLSQSLRRPVAEQEVFSGSMSASEEWSGLVQPKSSLYTLQHWVSPKFEQQTNEGPEPSQCSMKSVVNQPISAGLKSVAIEGDTSTEMLPPRHWSIVRHKIQKMMPTSENAVVGCISERPLPIEYPTHFSKPSIQEISLHPENTAVEGGMSKKSLHPKCPQSFVKCMAQHVFSESPDMEEQVYVDPLSSNQPSKYLLKPTVEHQVFSGCESADIEGDISSKVVPAKCPLQSSGRLEDPQGVFSYSENAPVKCSYPQEQLHPGYLSQAWGKIKYEQEVSTVSESSLKEWKSSEEQLPSRCPIQAEDGGEFQPQMSSSGSVSVPVERSSAENRLPPRHPFQAFADPQYKQQVYSSSMSTAAKGIIVERNPSGQALPRGPASPSKTRGHSQDSEDLFKNILTPDTKSVKFALDPAWPPSTSGDTYTKEDVLESSDQNNDYSNLSNSEADVENLFGVQLKRIPSSEKYKSEEQNHSTKLPSLSLGPVSSYTDREPQIISASQGLLGISKNLTTTSDIAEKQQSKPQSDSMLKKKPDYKIPGKAPGKLSGYATLDPSWITRVKQKQKNSLTQLPTQELNRAAAKADIKVPTYEGADLAKQSQQREISTSNVDGQEKKAQMKLPDSIKAAGYENEKIIQVLAMRKETRKPSADPAMFQEPDEPIWFSMAKEKAKAWSHITETM</sequence>
<feature type="region of interest" description="Disordered" evidence="1">
    <location>
        <begin position="1627"/>
        <end position="1651"/>
    </location>
</feature>
<feature type="region of interest" description="Disordered" evidence="1">
    <location>
        <begin position="188"/>
        <end position="217"/>
    </location>
</feature>
<feature type="region of interest" description="Disordered" evidence="1">
    <location>
        <begin position="1108"/>
        <end position="1130"/>
    </location>
</feature>
<feature type="region of interest" description="Disordered" evidence="1">
    <location>
        <begin position="1757"/>
        <end position="1779"/>
    </location>
</feature>
<keyword evidence="4" id="KW-1185">Reference proteome</keyword>
<organism evidence="3 4">
    <name type="scientific">Myotis davidii</name>
    <name type="common">David's myotis</name>
    <dbReference type="NCBI Taxonomy" id="225400"/>
    <lineage>
        <taxon>Eukaryota</taxon>
        <taxon>Metazoa</taxon>
        <taxon>Chordata</taxon>
        <taxon>Craniata</taxon>
        <taxon>Vertebrata</taxon>
        <taxon>Euteleostomi</taxon>
        <taxon>Mammalia</taxon>
        <taxon>Eutheria</taxon>
        <taxon>Laurasiatheria</taxon>
        <taxon>Chiroptera</taxon>
        <taxon>Yangochiroptera</taxon>
        <taxon>Vespertilionidae</taxon>
        <taxon>Myotis</taxon>
    </lineage>
</organism>
<feature type="region of interest" description="Disordered" evidence="1">
    <location>
        <begin position="1467"/>
        <end position="1509"/>
    </location>
</feature>
<feature type="compositionally biased region" description="Polar residues" evidence="1">
    <location>
        <begin position="1140"/>
        <end position="1152"/>
    </location>
</feature>
<feature type="region of interest" description="Disordered" evidence="1">
    <location>
        <begin position="1140"/>
        <end position="1159"/>
    </location>
</feature>
<feature type="compositionally biased region" description="Polar residues" evidence="1">
    <location>
        <begin position="724"/>
        <end position="750"/>
    </location>
</feature>
<feature type="compositionally biased region" description="Polar residues" evidence="1">
    <location>
        <begin position="1760"/>
        <end position="1773"/>
    </location>
</feature>
<feature type="compositionally biased region" description="Basic and acidic residues" evidence="1">
    <location>
        <begin position="238"/>
        <end position="256"/>
    </location>
</feature>
<accession>L5M0I5</accession>
<feature type="compositionally biased region" description="Low complexity" evidence="1">
    <location>
        <begin position="201"/>
        <end position="217"/>
    </location>
</feature>
<feature type="region of interest" description="Disordered" evidence="1">
    <location>
        <begin position="1679"/>
        <end position="1705"/>
    </location>
</feature>
<dbReference type="InterPro" id="IPR026713">
    <property type="entry name" value="CRACD-like"/>
</dbReference>
<reference evidence="4" key="1">
    <citation type="journal article" date="2013" name="Science">
        <title>Comparative analysis of bat genomes provides insight into the evolution of flight and immunity.</title>
        <authorList>
            <person name="Zhang G."/>
            <person name="Cowled C."/>
            <person name="Shi Z."/>
            <person name="Huang Z."/>
            <person name="Bishop-Lilly K.A."/>
            <person name="Fang X."/>
            <person name="Wynne J.W."/>
            <person name="Xiong Z."/>
            <person name="Baker M.L."/>
            <person name="Zhao W."/>
            <person name="Tachedjian M."/>
            <person name="Zhu Y."/>
            <person name="Zhou P."/>
            <person name="Jiang X."/>
            <person name="Ng J."/>
            <person name="Yang L."/>
            <person name="Wu L."/>
            <person name="Xiao J."/>
            <person name="Feng Y."/>
            <person name="Chen Y."/>
            <person name="Sun X."/>
            <person name="Zhang Y."/>
            <person name="Marsh G.A."/>
            <person name="Crameri G."/>
            <person name="Broder C.C."/>
            <person name="Frey K.G."/>
            <person name="Wang L.F."/>
            <person name="Wang J."/>
        </authorList>
    </citation>
    <scope>NUCLEOTIDE SEQUENCE [LARGE SCALE GENOMIC DNA]</scope>
</reference>
<feature type="compositionally biased region" description="Acidic residues" evidence="1">
    <location>
        <begin position="33"/>
        <end position="42"/>
    </location>
</feature>
<feature type="compositionally biased region" description="Polar residues" evidence="1">
    <location>
        <begin position="1638"/>
        <end position="1651"/>
    </location>
</feature>
<dbReference type="EMBL" id="KB105635">
    <property type="protein sequence ID" value="ELK32184.1"/>
    <property type="molecule type" value="Genomic_DNA"/>
</dbReference>
<dbReference type="InterPro" id="IPR028030">
    <property type="entry name" value="DUF4592"/>
</dbReference>
<evidence type="ECO:0000313" key="3">
    <source>
        <dbReference type="EMBL" id="ELK32184.1"/>
    </source>
</evidence>
<feature type="domain" description="DUF4592" evidence="2">
    <location>
        <begin position="317"/>
        <end position="379"/>
    </location>
</feature>
<name>L5M0I5_MYODS</name>
<feature type="compositionally biased region" description="Polar residues" evidence="1">
    <location>
        <begin position="831"/>
        <end position="845"/>
    </location>
</feature>